<dbReference type="EMBL" id="BAABIA010000004">
    <property type="protein sequence ID" value="GAA5141070.1"/>
    <property type="molecule type" value="Genomic_DNA"/>
</dbReference>
<keyword evidence="2" id="KW-0347">Helicase</keyword>
<keyword evidence="3" id="KW-1185">Reference proteome</keyword>
<accession>A0ABP9P5C5</accession>
<dbReference type="GO" id="GO:0004386">
    <property type="term" value="F:helicase activity"/>
    <property type="evidence" value="ECO:0007669"/>
    <property type="project" value="UniProtKB-KW"/>
</dbReference>
<dbReference type="InterPro" id="IPR003593">
    <property type="entry name" value="AAA+_ATPase"/>
</dbReference>
<dbReference type="SMART" id="SM00382">
    <property type="entry name" value="AAA"/>
    <property type="match status" value="1"/>
</dbReference>
<keyword evidence="2" id="KW-0547">Nucleotide-binding</keyword>
<feature type="domain" description="AAA+ ATPase" evidence="1">
    <location>
        <begin position="16"/>
        <end position="176"/>
    </location>
</feature>
<comment type="caution">
    <text evidence="2">The sequence shown here is derived from an EMBL/GenBank/DDBJ whole genome shotgun (WGS) entry which is preliminary data.</text>
</comment>
<sequence length="418" mass="46640">MSFDPTAERFHRLVKQGRNVLLTGQAGTGKSTLLRNEIDADDEEVAITASTGIAALNIGGSTIHRWSGMMLGPKRGEDPRGYLRELMRDNRHSVRAGLDRIRNCRLLVLDEVSMLSGITLAFFDLLCRTVRRDQAPFGGIQIIATGDFLQLPPVRTDPREVYDWAFLTQSWIEADFATIHLTKVHRQDEPDLLRAFGEFRVGKISSASAALLASRVVHFPDADTPRLFTHNSQVDKWNAYRLACIESDETIYPARTSGPDHQVQFLRTNLLTPEQLVLKPGARVMFTVNQPDLGFVNGQTGTVIVCGRDEVLVDCDGMPIRVAPYEWRFDSRDKHSATFTQFPLRLAWSLTIHKSQGLTLDSAYIDVRAAREPGQAYVAVSRVRSLAGLNIKAWFSGIFVSQAAIQFYQSITPKPVAA</sequence>
<dbReference type="RefSeq" id="WP_345736676.1">
    <property type="nucleotide sequence ID" value="NZ_BAABIA010000004.1"/>
</dbReference>
<organism evidence="2 3">
    <name type="scientific">Prosthecobacter algae</name>
    <dbReference type="NCBI Taxonomy" id="1144682"/>
    <lineage>
        <taxon>Bacteria</taxon>
        <taxon>Pseudomonadati</taxon>
        <taxon>Verrucomicrobiota</taxon>
        <taxon>Verrucomicrobiia</taxon>
        <taxon>Verrucomicrobiales</taxon>
        <taxon>Verrucomicrobiaceae</taxon>
        <taxon>Prosthecobacter</taxon>
    </lineage>
</organism>
<dbReference type="PANTHER" id="PTHR47642:SF5">
    <property type="entry name" value="ATP-DEPENDENT DNA HELICASE"/>
    <property type="match status" value="1"/>
</dbReference>
<dbReference type="CDD" id="cd18809">
    <property type="entry name" value="SF1_C_RecD"/>
    <property type="match status" value="1"/>
</dbReference>
<dbReference type="Proteomes" id="UP001499852">
    <property type="component" value="Unassembled WGS sequence"/>
</dbReference>
<evidence type="ECO:0000313" key="3">
    <source>
        <dbReference type="Proteomes" id="UP001499852"/>
    </source>
</evidence>
<dbReference type="Gene3D" id="2.30.30.940">
    <property type="match status" value="1"/>
</dbReference>
<evidence type="ECO:0000259" key="1">
    <source>
        <dbReference type="SMART" id="SM00382"/>
    </source>
</evidence>
<keyword evidence="2" id="KW-0067">ATP-binding</keyword>
<protein>
    <submittedName>
        <fullName evidence="2">PIF1 family DEAD/DEAH box helicase</fullName>
    </submittedName>
</protein>
<evidence type="ECO:0000313" key="2">
    <source>
        <dbReference type="EMBL" id="GAA5141070.1"/>
    </source>
</evidence>
<keyword evidence="2" id="KW-0378">Hydrolase</keyword>
<dbReference type="PANTHER" id="PTHR47642">
    <property type="entry name" value="ATP-DEPENDENT DNA HELICASE"/>
    <property type="match status" value="1"/>
</dbReference>
<dbReference type="Pfam" id="PF05970">
    <property type="entry name" value="PIF1"/>
    <property type="match status" value="1"/>
</dbReference>
<proteinExistence type="predicted"/>
<dbReference type="Gene3D" id="3.40.50.300">
    <property type="entry name" value="P-loop containing nucleotide triphosphate hydrolases"/>
    <property type="match status" value="2"/>
</dbReference>
<name>A0ABP9P5C5_9BACT</name>
<reference evidence="3" key="1">
    <citation type="journal article" date="2019" name="Int. J. Syst. Evol. Microbiol.">
        <title>The Global Catalogue of Microorganisms (GCM) 10K type strain sequencing project: providing services to taxonomists for standard genome sequencing and annotation.</title>
        <authorList>
            <consortium name="The Broad Institute Genomics Platform"/>
            <consortium name="The Broad Institute Genome Sequencing Center for Infectious Disease"/>
            <person name="Wu L."/>
            <person name="Ma J."/>
        </authorList>
    </citation>
    <scope>NUCLEOTIDE SEQUENCE [LARGE SCALE GENOMIC DNA]</scope>
    <source>
        <strain evidence="3">JCM 18053</strain>
    </source>
</reference>
<dbReference type="InterPro" id="IPR051055">
    <property type="entry name" value="PIF1_helicase"/>
</dbReference>
<dbReference type="InterPro" id="IPR027417">
    <property type="entry name" value="P-loop_NTPase"/>
</dbReference>
<dbReference type="SUPFAM" id="SSF52540">
    <property type="entry name" value="P-loop containing nucleoside triphosphate hydrolases"/>
    <property type="match status" value="2"/>
</dbReference>
<dbReference type="InterPro" id="IPR010285">
    <property type="entry name" value="DNA_helicase_pif1-like_DEAD"/>
</dbReference>
<gene>
    <name evidence="2" type="ORF">GCM10023213_24680</name>
</gene>